<dbReference type="AlphaFoldDB" id="A0A4Y2I3C3"/>
<organism evidence="2 3">
    <name type="scientific">Araneus ventricosus</name>
    <name type="common">Orbweaver spider</name>
    <name type="synonym">Epeira ventricosa</name>
    <dbReference type="NCBI Taxonomy" id="182803"/>
    <lineage>
        <taxon>Eukaryota</taxon>
        <taxon>Metazoa</taxon>
        <taxon>Ecdysozoa</taxon>
        <taxon>Arthropoda</taxon>
        <taxon>Chelicerata</taxon>
        <taxon>Arachnida</taxon>
        <taxon>Araneae</taxon>
        <taxon>Araneomorphae</taxon>
        <taxon>Entelegynae</taxon>
        <taxon>Araneoidea</taxon>
        <taxon>Araneidae</taxon>
        <taxon>Araneus</taxon>
    </lineage>
</organism>
<name>A0A4Y2I3C3_ARAVE</name>
<dbReference type="Gene3D" id="3.30.420.10">
    <property type="entry name" value="Ribonuclease H-like superfamily/Ribonuclease H"/>
    <property type="match status" value="1"/>
</dbReference>
<dbReference type="InterPro" id="IPR036397">
    <property type="entry name" value="RNaseH_sf"/>
</dbReference>
<dbReference type="Proteomes" id="UP000499080">
    <property type="component" value="Unassembled WGS sequence"/>
</dbReference>
<feature type="domain" description="Tc1-like transposase DDE" evidence="1">
    <location>
        <begin position="25"/>
        <end position="79"/>
    </location>
</feature>
<accession>A0A4Y2I3C3</accession>
<dbReference type="GO" id="GO:0003676">
    <property type="term" value="F:nucleic acid binding"/>
    <property type="evidence" value="ECO:0007669"/>
    <property type="project" value="InterPro"/>
</dbReference>
<dbReference type="InterPro" id="IPR038717">
    <property type="entry name" value="Tc1-like_DDE_dom"/>
</dbReference>
<dbReference type="Pfam" id="PF13358">
    <property type="entry name" value="DDE_3"/>
    <property type="match status" value="1"/>
</dbReference>
<evidence type="ECO:0000313" key="2">
    <source>
        <dbReference type="EMBL" id="GBM72128.1"/>
    </source>
</evidence>
<gene>
    <name evidence="2" type="ORF">AVEN_210159_1</name>
</gene>
<sequence length="88" mass="9961">MKATDYQEMLGTHLLPFSVRIGDSSCIFQQDNAPIHVSKSSWEWCLDNGAHVMEWPALSPDFNPHENVWGILSRAVYASGRHFSLSQN</sequence>
<protein>
    <recommendedName>
        <fullName evidence="1">Tc1-like transposase DDE domain-containing protein</fullName>
    </recommendedName>
</protein>
<dbReference type="OrthoDB" id="120326at2759"/>
<keyword evidence="3" id="KW-1185">Reference proteome</keyword>
<reference evidence="2 3" key="1">
    <citation type="journal article" date="2019" name="Sci. Rep.">
        <title>Orb-weaving spider Araneus ventricosus genome elucidates the spidroin gene catalogue.</title>
        <authorList>
            <person name="Kono N."/>
            <person name="Nakamura H."/>
            <person name="Ohtoshi R."/>
            <person name="Moran D.A.P."/>
            <person name="Shinohara A."/>
            <person name="Yoshida Y."/>
            <person name="Fujiwara M."/>
            <person name="Mori M."/>
            <person name="Tomita M."/>
            <person name="Arakawa K."/>
        </authorList>
    </citation>
    <scope>NUCLEOTIDE SEQUENCE [LARGE SCALE GENOMIC DNA]</scope>
</reference>
<dbReference type="EMBL" id="BGPR01002357">
    <property type="protein sequence ID" value="GBM72128.1"/>
    <property type="molecule type" value="Genomic_DNA"/>
</dbReference>
<evidence type="ECO:0000259" key="1">
    <source>
        <dbReference type="Pfam" id="PF13358"/>
    </source>
</evidence>
<proteinExistence type="predicted"/>
<evidence type="ECO:0000313" key="3">
    <source>
        <dbReference type="Proteomes" id="UP000499080"/>
    </source>
</evidence>
<comment type="caution">
    <text evidence="2">The sequence shown here is derived from an EMBL/GenBank/DDBJ whole genome shotgun (WGS) entry which is preliminary data.</text>
</comment>